<comment type="caution">
    <text evidence="3">The sequence shown here is derived from an EMBL/GenBank/DDBJ whole genome shotgun (WGS) entry which is preliminary data.</text>
</comment>
<dbReference type="AlphaFoldDB" id="A0A7X3S7T2"/>
<dbReference type="PANTHER" id="PTHR43081">
    <property type="entry name" value="ADENYLATE CYCLASE, TERMINAL-DIFFERENTIATION SPECIFIC-RELATED"/>
    <property type="match status" value="1"/>
</dbReference>
<proteinExistence type="predicted"/>
<organism evidence="3 4">
    <name type="scientific">Stappia sediminis</name>
    <dbReference type="NCBI Taxonomy" id="2692190"/>
    <lineage>
        <taxon>Bacteria</taxon>
        <taxon>Pseudomonadati</taxon>
        <taxon>Pseudomonadota</taxon>
        <taxon>Alphaproteobacteria</taxon>
        <taxon>Hyphomicrobiales</taxon>
        <taxon>Stappiaceae</taxon>
        <taxon>Stappia</taxon>
    </lineage>
</organism>
<dbReference type="PROSITE" id="PS50125">
    <property type="entry name" value="GUANYLATE_CYCLASE_2"/>
    <property type="match status" value="1"/>
</dbReference>
<evidence type="ECO:0000313" key="3">
    <source>
        <dbReference type="EMBL" id="MXN65087.1"/>
    </source>
</evidence>
<dbReference type="Gene3D" id="3.30.70.1230">
    <property type="entry name" value="Nucleotide cyclase"/>
    <property type="match status" value="1"/>
</dbReference>
<dbReference type="PANTHER" id="PTHR43081:SF18">
    <property type="entry name" value="BLL7624 PROTEIN"/>
    <property type="match status" value="1"/>
</dbReference>
<reference evidence="3 4" key="1">
    <citation type="submission" date="2019-12" db="EMBL/GenBank/DDBJ databases">
        <authorList>
            <person name="Li M."/>
        </authorList>
    </citation>
    <scope>NUCLEOTIDE SEQUENCE [LARGE SCALE GENOMIC DNA]</scope>
    <source>
        <strain evidence="3 4">GBMRC 2046</strain>
    </source>
</reference>
<keyword evidence="1" id="KW-0175">Coiled coil</keyword>
<feature type="domain" description="Guanylate cyclase" evidence="2">
    <location>
        <begin position="120"/>
        <end position="255"/>
    </location>
</feature>
<sequence>MATTDLFAREEKVIAAAERLLAETAPADAEARAAFEKLLSEYRKLFKTTRRMMRLSDRNELELNALAEQRQKAADEISRKNQELEALSAKLSKYLSPQVYGSIFSGRQEVKLASRREKLTVLFSDIAGFTELTDKMESEDLTLLLNQYLTEMSRVALEFGATIDKYIGDAIMIFFGDPETRGVREDALACVKMAIAMQARLQDLQGEWHDQGIREALACRIGINTGYCTVGNFGSEDRMDYTIIGGAVNVASRLEHEAGAGEIYISYETYAHIRDEVECEEVGSLRVKGVAYPVAVYRVIGLAGEAERSRRIVADSPHFRMHLEPERMGPDEREESAALLRRALDALGG</sequence>
<dbReference type="GO" id="GO:0004016">
    <property type="term" value="F:adenylate cyclase activity"/>
    <property type="evidence" value="ECO:0007669"/>
    <property type="project" value="UniProtKB-ARBA"/>
</dbReference>
<evidence type="ECO:0000256" key="1">
    <source>
        <dbReference type="SAM" id="Coils"/>
    </source>
</evidence>
<dbReference type="RefSeq" id="WP_160775308.1">
    <property type="nucleotide sequence ID" value="NZ_WUMV01000003.1"/>
</dbReference>
<keyword evidence="4" id="KW-1185">Reference proteome</keyword>
<dbReference type="CDD" id="cd07302">
    <property type="entry name" value="CHD"/>
    <property type="match status" value="1"/>
</dbReference>
<dbReference type="InterPro" id="IPR001054">
    <property type="entry name" value="A/G_cyclase"/>
</dbReference>
<dbReference type="Proteomes" id="UP000433101">
    <property type="component" value="Unassembled WGS sequence"/>
</dbReference>
<dbReference type="SUPFAM" id="SSF55073">
    <property type="entry name" value="Nucleotide cyclase"/>
    <property type="match status" value="1"/>
</dbReference>
<gene>
    <name evidence="3" type="ORF">GR183_09225</name>
</gene>
<evidence type="ECO:0000313" key="4">
    <source>
        <dbReference type="Proteomes" id="UP000433101"/>
    </source>
</evidence>
<dbReference type="EMBL" id="WUMV01000003">
    <property type="protein sequence ID" value="MXN65087.1"/>
    <property type="molecule type" value="Genomic_DNA"/>
</dbReference>
<feature type="coiled-coil region" evidence="1">
    <location>
        <begin position="56"/>
        <end position="90"/>
    </location>
</feature>
<protein>
    <recommendedName>
        <fullName evidence="2">Guanylate cyclase domain-containing protein</fullName>
    </recommendedName>
</protein>
<dbReference type="GO" id="GO:0035556">
    <property type="term" value="P:intracellular signal transduction"/>
    <property type="evidence" value="ECO:0007669"/>
    <property type="project" value="InterPro"/>
</dbReference>
<dbReference type="SMART" id="SM00044">
    <property type="entry name" value="CYCc"/>
    <property type="match status" value="1"/>
</dbReference>
<dbReference type="Pfam" id="PF00211">
    <property type="entry name" value="Guanylate_cyc"/>
    <property type="match status" value="1"/>
</dbReference>
<accession>A0A7X3S7T2</accession>
<dbReference type="GO" id="GO:0006171">
    <property type="term" value="P:cAMP biosynthetic process"/>
    <property type="evidence" value="ECO:0007669"/>
    <property type="project" value="TreeGrafter"/>
</dbReference>
<name>A0A7X3S7T2_9HYPH</name>
<evidence type="ECO:0000259" key="2">
    <source>
        <dbReference type="PROSITE" id="PS50125"/>
    </source>
</evidence>
<dbReference type="InterPro" id="IPR029787">
    <property type="entry name" value="Nucleotide_cyclase"/>
</dbReference>
<dbReference type="InterPro" id="IPR050697">
    <property type="entry name" value="Adenylyl/Guanylyl_Cyclase_3/4"/>
</dbReference>